<evidence type="ECO:0000256" key="1">
    <source>
        <dbReference type="ARBA" id="ARBA00004496"/>
    </source>
</evidence>
<dbReference type="Gene3D" id="1.10.3910.10">
    <property type="entry name" value="SP0561-like"/>
    <property type="match status" value="1"/>
</dbReference>
<evidence type="ECO:0000256" key="3">
    <source>
        <dbReference type="ARBA" id="ARBA00022723"/>
    </source>
</evidence>
<evidence type="ECO:0000259" key="5">
    <source>
        <dbReference type="Pfam" id="PF01814"/>
    </source>
</evidence>
<reference evidence="6 7" key="1">
    <citation type="submission" date="2018-05" db="EMBL/GenBank/DDBJ databases">
        <title>Flavobacterium sp. strain IMCC34759, incomplete genome.</title>
        <authorList>
            <person name="Joung Y."/>
            <person name="Cho J."/>
        </authorList>
    </citation>
    <scope>NUCLEOTIDE SEQUENCE [LARGE SCALE GENOMIC DNA]</scope>
    <source>
        <strain evidence="6 7">IMCC34759</strain>
    </source>
</reference>
<dbReference type="AlphaFoldDB" id="A0A2V4BQ31"/>
<keyword evidence="3" id="KW-0479">Metal-binding</keyword>
<comment type="caution">
    <text evidence="6">The sequence shown here is derived from an EMBL/GenBank/DDBJ whole genome shotgun (WGS) entry which is preliminary data.</text>
</comment>
<dbReference type="NCBIfam" id="TIGR03652">
    <property type="entry name" value="FeS_repair_RIC"/>
    <property type="match status" value="1"/>
</dbReference>
<dbReference type="GO" id="GO:0005737">
    <property type="term" value="C:cytoplasm"/>
    <property type="evidence" value="ECO:0007669"/>
    <property type="project" value="UniProtKB-SubCell"/>
</dbReference>
<dbReference type="Gene3D" id="1.20.120.520">
    <property type="entry name" value="nmb1532 protein domain like"/>
    <property type="match status" value="1"/>
</dbReference>
<dbReference type="PANTHER" id="PTHR36438">
    <property type="entry name" value="IRON-SULFUR CLUSTER REPAIR PROTEIN YTFE"/>
    <property type="match status" value="1"/>
</dbReference>
<dbReference type="GO" id="GO:0046872">
    <property type="term" value="F:metal ion binding"/>
    <property type="evidence" value="ECO:0007669"/>
    <property type="project" value="UniProtKB-KW"/>
</dbReference>
<proteinExistence type="predicted"/>
<dbReference type="OrthoDB" id="9797132at2"/>
<keyword evidence="7" id="KW-1185">Reference proteome</keyword>
<gene>
    <name evidence="6" type="primary">ric</name>
    <name evidence="6" type="ORF">DMB65_12150</name>
</gene>
<keyword evidence="2" id="KW-0963">Cytoplasm</keyword>
<name>A0A2V4BQ31_9FLAO</name>
<evidence type="ECO:0000313" key="6">
    <source>
        <dbReference type="EMBL" id="PXY40652.1"/>
    </source>
</evidence>
<dbReference type="InterPro" id="IPR012312">
    <property type="entry name" value="Hemerythrin-like"/>
</dbReference>
<dbReference type="PANTHER" id="PTHR36438:SF1">
    <property type="entry name" value="IRON-SULFUR CLUSTER REPAIR PROTEIN YTFE"/>
    <property type="match status" value="1"/>
</dbReference>
<comment type="subcellular location">
    <subcellularLocation>
        <location evidence="1">Cytoplasm</location>
    </subcellularLocation>
</comment>
<sequence>MKTTNKNTIGEIVADDFRVAAIFSKYSIDFCCKGHRTLKEVCKKRGIEESLLIDELDRAKNNSANQSFDYKSWSVDLLADYIEKTHHRYVSEKTPALRKSLNELCTLHGEAHPELFEINTLFTESVLDLSANMRKEEQILFPFIKKIKEVQTKGLFLEIAHFGTLENQIILNKEEHDTVGHRFKKIAALTKKYTAPAETCNTYKVTFAMLKEFERDLQKHIHLENNILFPKAVSLEKSLDKVL</sequence>
<evidence type="ECO:0000313" key="7">
    <source>
        <dbReference type="Proteomes" id="UP000247903"/>
    </source>
</evidence>
<dbReference type="InterPro" id="IPR038062">
    <property type="entry name" value="ScdA-like_N_sf"/>
</dbReference>
<dbReference type="RefSeq" id="WP_110306909.1">
    <property type="nucleotide sequence ID" value="NZ_QJHK01000009.1"/>
</dbReference>
<dbReference type="EMBL" id="QJHK01000009">
    <property type="protein sequence ID" value="PXY40652.1"/>
    <property type="molecule type" value="Genomic_DNA"/>
</dbReference>
<accession>A0A2V4BQ31</accession>
<organism evidence="6 7">
    <name type="scientific">Flavobacterium cheongpyeongense</name>
    <dbReference type="NCBI Taxonomy" id="2212651"/>
    <lineage>
        <taxon>Bacteria</taxon>
        <taxon>Pseudomonadati</taxon>
        <taxon>Bacteroidota</taxon>
        <taxon>Flavobacteriia</taxon>
        <taxon>Flavobacteriales</taxon>
        <taxon>Flavobacteriaceae</taxon>
        <taxon>Flavobacterium</taxon>
    </lineage>
</organism>
<dbReference type="Pfam" id="PF01814">
    <property type="entry name" value="Hemerythrin"/>
    <property type="match status" value="1"/>
</dbReference>
<protein>
    <submittedName>
        <fullName evidence="6">Iron-sulfur cluster repair di-iron protein</fullName>
    </submittedName>
</protein>
<dbReference type="InterPro" id="IPR019903">
    <property type="entry name" value="RIC_family"/>
</dbReference>
<keyword evidence="4" id="KW-0408">Iron</keyword>
<dbReference type="Proteomes" id="UP000247903">
    <property type="component" value="Unassembled WGS sequence"/>
</dbReference>
<feature type="domain" description="Hemerythrin-like" evidence="5">
    <location>
        <begin position="84"/>
        <end position="232"/>
    </location>
</feature>
<evidence type="ECO:0000256" key="4">
    <source>
        <dbReference type="ARBA" id="ARBA00023004"/>
    </source>
</evidence>
<evidence type="ECO:0000256" key="2">
    <source>
        <dbReference type="ARBA" id="ARBA00022490"/>
    </source>
</evidence>
<dbReference type="Pfam" id="PF04405">
    <property type="entry name" value="ScdA_N"/>
    <property type="match status" value="1"/>
</dbReference>